<evidence type="ECO:0000313" key="3">
    <source>
        <dbReference type="Proteomes" id="UP000085678"/>
    </source>
</evidence>
<dbReference type="Pfam" id="PF01678">
    <property type="entry name" value="DAP_epimerase"/>
    <property type="match status" value="1"/>
</dbReference>
<evidence type="ECO:0000313" key="4">
    <source>
        <dbReference type="RefSeq" id="XP_013407720.1"/>
    </source>
</evidence>
<keyword evidence="2" id="KW-0413">Isomerase</keyword>
<dbReference type="InParanoid" id="A0A1S3JBD6"/>
<accession>A0A1S3JBD6</accession>
<dbReference type="PANTHER" id="PTHR31689">
    <property type="entry name" value="DIAMINOPIMELATE EPIMERASE, CHLOROPLASTIC"/>
    <property type="match status" value="1"/>
</dbReference>
<protein>
    <submittedName>
        <fullName evidence="4">Uncharacterized protein LOC106171798</fullName>
    </submittedName>
</protein>
<dbReference type="Gene3D" id="3.10.310.10">
    <property type="entry name" value="Diaminopimelate Epimerase, Chain A, domain 1"/>
    <property type="match status" value="2"/>
</dbReference>
<evidence type="ECO:0000256" key="1">
    <source>
        <dbReference type="ARBA" id="ARBA00010219"/>
    </source>
</evidence>
<comment type="similarity">
    <text evidence="1">Belongs to the diaminopimelate epimerase family.</text>
</comment>
<evidence type="ECO:0000256" key="2">
    <source>
        <dbReference type="ARBA" id="ARBA00023235"/>
    </source>
</evidence>
<dbReference type="PANTHER" id="PTHR31689:SF0">
    <property type="entry name" value="DIAMINOPIMELATE EPIMERASE"/>
    <property type="match status" value="1"/>
</dbReference>
<gene>
    <name evidence="4" type="primary">LOC106171798</name>
</gene>
<dbReference type="GO" id="GO:0009089">
    <property type="term" value="P:lysine biosynthetic process via diaminopimelate"/>
    <property type="evidence" value="ECO:0007669"/>
    <property type="project" value="InterPro"/>
</dbReference>
<dbReference type="OrthoDB" id="9977463at2759"/>
<dbReference type="RefSeq" id="XP_013407720.1">
    <property type="nucleotide sequence ID" value="XM_013552266.1"/>
</dbReference>
<dbReference type="STRING" id="7574.A0A1S3JBD6"/>
<keyword evidence="3" id="KW-1185">Reference proteome</keyword>
<organism evidence="3 4">
    <name type="scientific">Lingula anatina</name>
    <name type="common">Brachiopod</name>
    <name type="synonym">Lingula unguis</name>
    <dbReference type="NCBI Taxonomy" id="7574"/>
    <lineage>
        <taxon>Eukaryota</taxon>
        <taxon>Metazoa</taxon>
        <taxon>Spiralia</taxon>
        <taxon>Lophotrochozoa</taxon>
        <taxon>Brachiopoda</taxon>
        <taxon>Linguliformea</taxon>
        <taxon>Lingulata</taxon>
        <taxon>Lingulida</taxon>
        <taxon>Linguloidea</taxon>
        <taxon>Lingulidae</taxon>
        <taxon>Lingula</taxon>
    </lineage>
</organism>
<dbReference type="GeneID" id="106171798"/>
<dbReference type="GO" id="GO:0008837">
    <property type="term" value="F:diaminopimelate epimerase activity"/>
    <property type="evidence" value="ECO:0007669"/>
    <property type="project" value="InterPro"/>
</dbReference>
<dbReference type="KEGG" id="lak:106171798"/>
<dbReference type="InterPro" id="IPR001653">
    <property type="entry name" value="DAP_epimerase_DapF"/>
</dbReference>
<proteinExistence type="inferred from homology"/>
<reference evidence="4" key="1">
    <citation type="submission" date="2025-08" db="UniProtKB">
        <authorList>
            <consortium name="RefSeq"/>
        </authorList>
    </citation>
    <scope>IDENTIFICATION</scope>
    <source>
        <tissue evidence="4">Gonads</tissue>
    </source>
</reference>
<sequence>MSGIKFHKYKALGSDFLIVDNRQNTFACNEDVIKTMCERHTGIGAQGLIAIQSHPSWDFEMSFYNIQGKPGSLCAMAMMCAIQYAIDIKLSLKAEIYFKSRHGIHSAKSYAEEHAIRIKFHDLDTITKLDELNYYVDIGVPHHIQFKPNVYSLDLHKESLDSQGYRYYGDLISFVHCDEDRKIHVRTYNRRLELETMSCGTSAVAAAIALAFKKKKFKTREKPNKKVKRVVNRGGEMAVTYDQTGDLEFTDISVVGRAQTVFQGNYICGLDEYVII</sequence>
<dbReference type="GO" id="GO:0005829">
    <property type="term" value="C:cytosol"/>
    <property type="evidence" value="ECO:0007669"/>
    <property type="project" value="TreeGrafter"/>
</dbReference>
<dbReference type="Proteomes" id="UP000085678">
    <property type="component" value="Unplaced"/>
</dbReference>
<dbReference type="AlphaFoldDB" id="A0A1S3JBD6"/>
<dbReference type="SUPFAM" id="SSF54506">
    <property type="entry name" value="Diaminopimelate epimerase-like"/>
    <property type="match status" value="2"/>
</dbReference>
<name>A0A1S3JBD6_LINAN</name>
<dbReference type="NCBIfam" id="TIGR00652">
    <property type="entry name" value="DapF"/>
    <property type="match status" value="1"/>
</dbReference>